<keyword evidence="4" id="KW-0472">Membrane</keyword>
<gene>
    <name evidence="5" type="ORF">XENOCAPTIV_011337</name>
</gene>
<evidence type="ECO:0000313" key="6">
    <source>
        <dbReference type="Proteomes" id="UP001434883"/>
    </source>
</evidence>
<dbReference type="Proteomes" id="UP001434883">
    <property type="component" value="Unassembled WGS sequence"/>
</dbReference>
<feature type="repeat" description="WD" evidence="3">
    <location>
        <begin position="412"/>
        <end position="444"/>
    </location>
</feature>
<feature type="repeat" description="WD" evidence="3">
    <location>
        <begin position="195"/>
        <end position="227"/>
    </location>
</feature>
<dbReference type="Gene3D" id="2.130.10.10">
    <property type="entry name" value="YVTN repeat-like/Quinoprotein amine dehydrogenase"/>
    <property type="match status" value="3"/>
</dbReference>
<name>A0ABV0RYI6_9TELE</name>
<dbReference type="SUPFAM" id="SSF50978">
    <property type="entry name" value="WD40 repeat-like"/>
    <property type="match status" value="1"/>
</dbReference>
<evidence type="ECO:0000313" key="5">
    <source>
        <dbReference type="EMBL" id="MEQ2213211.1"/>
    </source>
</evidence>
<organism evidence="5 6">
    <name type="scientific">Xenoophorus captivus</name>
    <dbReference type="NCBI Taxonomy" id="1517983"/>
    <lineage>
        <taxon>Eukaryota</taxon>
        <taxon>Metazoa</taxon>
        <taxon>Chordata</taxon>
        <taxon>Craniata</taxon>
        <taxon>Vertebrata</taxon>
        <taxon>Euteleostomi</taxon>
        <taxon>Actinopterygii</taxon>
        <taxon>Neopterygii</taxon>
        <taxon>Teleostei</taxon>
        <taxon>Neoteleostei</taxon>
        <taxon>Acanthomorphata</taxon>
        <taxon>Ovalentaria</taxon>
        <taxon>Atherinomorphae</taxon>
        <taxon>Cyprinodontiformes</taxon>
        <taxon>Goodeidae</taxon>
        <taxon>Xenoophorus</taxon>
    </lineage>
</organism>
<sequence length="476" mass="52289">MNSSVCISPQRLASVGLDAKNTVCIWEWKKGKILATATGHSDREPSDSFWLFLQFWSLCGNALTPKRGIFGKTGDLQTILCVASAKDDITYSGALNGDIYVWKGINLTRTVQSAHGVRGRDGCIRLWDVDFKPVTKIDLREAEQGYKGLSIRSVCWRADRILAGTQDSEIFEVMVRERDKPLLIMQGHSEGELWALDVHPKKPLAVTGSDDRSVRLWSLVDHALIARCNMEEAVRSVAFSLDGSQLALGMKDGSFTVLRVRWENAVNPPVSSHIWTGLWMGKSCRATMEQENASSTGCPKLSSFVSAVGKPIINKEEVKGQRWASWSSVLGSDVSGIWPKYSDSTTVNAVDANLTAAVLVSGGDLGLVKLYRFPCLRKGLCSFSCSFGLYFGSVSLSLGLVFAFQGAKFKKYIGHSAHVTNVRWSSDLQCVLTTGGADHALFQWRFLPEEVMNGGLDVNIQGRTGMYGKTLERQVA</sequence>
<dbReference type="InterPro" id="IPR001680">
    <property type="entry name" value="WD40_rpt"/>
</dbReference>
<dbReference type="InterPro" id="IPR015943">
    <property type="entry name" value="WD40/YVTN_repeat-like_dom_sf"/>
</dbReference>
<dbReference type="InterPro" id="IPR050630">
    <property type="entry name" value="WD_repeat_EMAP"/>
</dbReference>
<protein>
    <submittedName>
        <fullName evidence="5">Uncharacterized protein</fullName>
    </submittedName>
</protein>
<keyword evidence="6" id="KW-1185">Reference proteome</keyword>
<dbReference type="EMBL" id="JAHRIN010061243">
    <property type="protein sequence ID" value="MEQ2213211.1"/>
    <property type="molecule type" value="Genomic_DNA"/>
</dbReference>
<dbReference type="PANTHER" id="PTHR13720:SF33">
    <property type="entry name" value="HELP DOMAIN-CONTAINING PROTEIN"/>
    <property type="match status" value="1"/>
</dbReference>
<evidence type="ECO:0000256" key="3">
    <source>
        <dbReference type="PROSITE-ProRule" id="PRU00221"/>
    </source>
</evidence>
<keyword evidence="4" id="KW-0812">Transmembrane</keyword>
<accession>A0ABV0RYI6</accession>
<proteinExistence type="predicted"/>
<dbReference type="PROSITE" id="PS50082">
    <property type="entry name" value="WD_REPEATS_2"/>
    <property type="match status" value="2"/>
</dbReference>
<evidence type="ECO:0000256" key="4">
    <source>
        <dbReference type="SAM" id="Phobius"/>
    </source>
</evidence>
<comment type="caution">
    <text evidence="5">The sequence shown here is derived from an EMBL/GenBank/DDBJ whole genome shotgun (WGS) entry which is preliminary data.</text>
</comment>
<dbReference type="Pfam" id="PF00400">
    <property type="entry name" value="WD40"/>
    <property type="match status" value="2"/>
</dbReference>
<dbReference type="PANTHER" id="PTHR13720">
    <property type="entry name" value="WD-40 REPEAT PROTEIN"/>
    <property type="match status" value="1"/>
</dbReference>
<keyword evidence="2" id="KW-0677">Repeat</keyword>
<dbReference type="InterPro" id="IPR036322">
    <property type="entry name" value="WD40_repeat_dom_sf"/>
</dbReference>
<reference evidence="5 6" key="1">
    <citation type="submission" date="2021-06" db="EMBL/GenBank/DDBJ databases">
        <authorList>
            <person name="Palmer J.M."/>
        </authorList>
    </citation>
    <scope>NUCLEOTIDE SEQUENCE [LARGE SCALE GENOMIC DNA]</scope>
    <source>
        <strain evidence="5 6">XC_2019</strain>
        <tissue evidence="5">Muscle</tissue>
    </source>
</reference>
<keyword evidence="4" id="KW-1133">Transmembrane helix</keyword>
<evidence type="ECO:0000256" key="2">
    <source>
        <dbReference type="ARBA" id="ARBA00022737"/>
    </source>
</evidence>
<dbReference type="SMART" id="SM00320">
    <property type="entry name" value="WD40"/>
    <property type="match status" value="5"/>
</dbReference>
<keyword evidence="1 3" id="KW-0853">WD repeat</keyword>
<evidence type="ECO:0000256" key="1">
    <source>
        <dbReference type="ARBA" id="ARBA00022574"/>
    </source>
</evidence>
<feature type="transmembrane region" description="Helical" evidence="4">
    <location>
        <begin position="387"/>
        <end position="404"/>
    </location>
</feature>